<dbReference type="EMBL" id="HBFR01006172">
    <property type="protein sequence ID" value="CAD8877237.1"/>
    <property type="molecule type" value="Transcribed_RNA"/>
</dbReference>
<gene>
    <name evidence="1" type="ORF">CHYS00102_LOCUS4421</name>
</gene>
<protein>
    <submittedName>
        <fullName evidence="1">Uncharacterized protein</fullName>
    </submittedName>
</protein>
<dbReference type="AlphaFoldDB" id="A0A7S1B7N0"/>
<sequence>MCDIARSPLQECVDNAPGNISPKLRQKGDHSISGLDFPCQTIDHSQEEIWSFMERSLRPLPWNRPVEKTSIISPDADLSKVTKKIAFVLYQLSLSSRFDLSKGKIKCVSIENIHFVIRFFRGKDCSVVVEVRRMSGCSLIFYNKYYSAINAAVSGVVRLPSKAKNFPCNVSNTSKDDSDQQASLYRIEEMIYDNYWDTKVLAMQLLTFLTGERSGYQNTKFYGEQLLRGEKTGIFNFISSLIFESRLLGEQCDGYESFELLQGMAFEILFNVLEFSAKQNQLFEYIQNNKGWYDNLLVAILKEIDMPHINLHNAYRAARCMNIIFSTSEELRIKGKELDACSYLLLANCYSSSTHLLLEKETDQAISILEA</sequence>
<organism evidence="1">
    <name type="scientific">Corethron hystrix</name>
    <dbReference type="NCBI Taxonomy" id="216773"/>
    <lineage>
        <taxon>Eukaryota</taxon>
        <taxon>Sar</taxon>
        <taxon>Stramenopiles</taxon>
        <taxon>Ochrophyta</taxon>
        <taxon>Bacillariophyta</taxon>
        <taxon>Coscinodiscophyceae</taxon>
        <taxon>Corethrophycidae</taxon>
        <taxon>Corethrales</taxon>
        <taxon>Corethraceae</taxon>
        <taxon>Corethron</taxon>
    </lineage>
</organism>
<proteinExistence type="predicted"/>
<accession>A0A7S1B7N0</accession>
<evidence type="ECO:0000313" key="1">
    <source>
        <dbReference type="EMBL" id="CAD8877237.1"/>
    </source>
</evidence>
<name>A0A7S1B7N0_9STRA</name>
<reference evidence="1" key="1">
    <citation type="submission" date="2021-01" db="EMBL/GenBank/DDBJ databases">
        <authorList>
            <person name="Corre E."/>
            <person name="Pelletier E."/>
            <person name="Niang G."/>
            <person name="Scheremetjew M."/>
            <person name="Finn R."/>
            <person name="Kale V."/>
            <person name="Holt S."/>
            <person name="Cochrane G."/>
            <person name="Meng A."/>
            <person name="Brown T."/>
            <person name="Cohen L."/>
        </authorList>
    </citation>
    <scope>NUCLEOTIDE SEQUENCE</scope>
    <source>
        <strain evidence="1">308</strain>
    </source>
</reference>